<dbReference type="Gene3D" id="3.30.420.10">
    <property type="entry name" value="Ribonuclease H-like superfamily/Ribonuclease H"/>
    <property type="match status" value="1"/>
</dbReference>
<gene>
    <name evidence="2" type="primary">LOC114340281</name>
</gene>
<dbReference type="InterPro" id="IPR004875">
    <property type="entry name" value="DDE_SF_endonuclease_dom"/>
</dbReference>
<dbReference type="PANTHER" id="PTHR19303">
    <property type="entry name" value="TRANSPOSON"/>
    <property type="match status" value="1"/>
</dbReference>
<dbReference type="Pfam" id="PF03184">
    <property type="entry name" value="DDE_1"/>
    <property type="match status" value="1"/>
</dbReference>
<sequence length="177" mass="20473">MRNFYEIKSGPEKECITALFTISADGQIYPPMIVYPYERIPAEIVRNTNPDWAIGRSKKGWMTSETFFSYVCNSLLPFLQSKNVKLPILYILDGHKSHLTYNLSKFCSDNGIFLYALLPNATHILQPADVSLFAPLKSKWKKVVFDWKKANNNKNLTKATFPFLLESTVQSNRRRYH</sequence>
<reference evidence="2" key="1">
    <citation type="submission" date="2025-08" db="UniProtKB">
        <authorList>
            <consortium name="RefSeq"/>
        </authorList>
    </citation>
    <scope>IDENTIFICATION</scope>
    <source>
        <tissue evidence="2">Whole insect</tissue>
    </source>
</reference>
<dbReference type="GO" id="GO:0003677">
    <property type="term" value="F:DNA binding"/>
    <property type="evidence" value="ECO:0007669"/>
    <property type="project" value="TreeGrafter"/>
</dbReference>
<protein>
    <submittedName>
        <fullName evidence="2">Uncharacterized protein LOC114340281</fullName>
    </submittedName>
</protein>
<organism evidence="2">
    <name type="scientific">Diabrotica virgifera virgifera</name>
    <name type="common">western corn rootworm</name>
    <dbReference type="NCBI Taxonomy" id="50390"/>
    <lineage>
        <taxon>Eukaryota</taxon>
        <taxon>Metazoa</taxon>
        <taxon>Ecdysozoa</taxon>
        <taxon>Arthropoda</taxon>
        <taxon>Hexapoda</taxon>
        <taxon>Insecta</taxon>
        <taxon>Pterygota</taxon>
        <taxon>Neoptera</taxon>
        <taxon>Endopterygota</taxon>
        <taxon>Coleoptera</taxon>
        <taxon>Polyphaga</taxon>
        <taxon>Cucujiformia</taxon>
        <taxon>Chrysomeloidea</taxon>
        <taxon>Chrysomelidae</taxon>
        <taxon>Galerucinae</taxon>
        <taxon>Diabroticina</taxon>
        <taxon>Diabroticites</taxon>
        <taxon>Diabrotica</taxon>
    </lineage>
</organism>
<name>A0A6P7GLK3_DIAVI</name>
<accession>A0A6P7GLK3</accession>
<feature type="domain" description="DDE-1" evidence="1">
    <location>
        <begin position="16"/>
        <end position="155"/>
    </location>
</feature>
<dbReference type="RefSeq" id="XP_028146812.1">
    <property type="nucleotide sequence ID" value="XM_028291011.1"/>
</dbReference>
<dbReference type="InterPro" id="IPR036397">
    <property type="entry name" value="RNaseH_sf"/>
</dbReference>
<dbReference type="PANTHER" id="PTHR19303:SF74">
    <property type="entry name" value="POGO TRANSPOSABLE ELEMENT WITH KRAB DOMAIN"/>
    <property type="match status" value="1"/>
</dbReference>
<proteinExistence type="predicted"/>
<dbReference type="InParanoid" id="A0A6P7GLK3"/>
<evidence type="ECO:0000259" key="1">
    <source>
        <dbReference type="Pfam" id="PF03184"/>
    </source>
</evidence>
<evidence type="ECO:0000313" key="2">
    <source>
        <dbReference type="RefSeq" id="XP_028146812.1"/>
    </source>
</evidence>
<dbReference type="InterPro" id="IPR050863">
    <property type="entry name" value="CenT-Element_Derived"/>
</dbReference>
<dbReference type="GO" id="GO:0005634">
    <property type="term" value="C:nucleus"/>
    <property type="evidence" value="ECO:0007669"/>
    <property type="project" value="TreeGrafter"/>
</dbReference>
<dbReference type="AlphaFoldDB" id="A0A6P7GLK3"/>